<dbReference type="AlphaFoldDB" id="A0A7S1AAY8"/>
<evidence type="ECO:0000256" key="1">
    <source>
        <dbReference type="SAM" id="MobiDB-lite"/>
    </source>
</evidence>
<feature type="compositionally biased region" description="Basic and acidic residues" evidence="1">
    <location>
        <begin position="1"/>
        <end position="16"/>
    </location>
</feature>
<feature type="region of interest" description="Disordered" evidence="1">
    <location>
        <begin position="152"/>
        <end position="185"/>
    </location>
</feature>
<organism evidence="2">
    <name type="scientific">Noctiluca scintillans</name>
    <name type="common">Sea sparkle</name>
    <name type="synonym">Red tide dinoflagellate</name>
    <dbReference type="NCBI Taxonomy" id="2966"/>
    <lineage>
        <taxon>Eukaryota</taxon>
        <taxon>Sar</taxon>
        <taxon>Alveolata</taxon>
        <taxon>Dinophyceae</taxon>
        <taxon>Noctilucales</taxon>
        <taxon>Noctilucaceae</taxon>
        <taxon>Noctiluca</taxon>
    </lineage>
</organism>
<protein>
    <submittedName>
        <fullName evidence="2">Uncharacterized protein</fullName>
    </submittedName>
</protein>
<gene>
    <name evidence="2" type="ORF">NSCI0253_LOCUS22566</name>
</gene>
<name>A0A7S1AAY8_NOCSC</name>
<sequence length="282" mass="31093">MNSESVDRGRASESTRRGGGSHQGEQHVSSANDINRGAKSWRRRDKLVRNGLLEMLQHGDGSSDTAPHLLPPPPPPWPPPREGNSSLKDLLSQVAPQARIVENSSRLATRSSVRIQAGLSRVLAEVKDVPSWYFQGDDDDLFEEVHYDTYDDAAPSTTGEGSASSVGTGANGRPPGGWRTVDDDDAPEFLERWNGLFSKGSALDGSDPFRDLNRRRVKVIWKKNGERPGHHSRYQKRRQQREDKPSASGWSGSKEASSSTRESQEDEVALVFDASKKPPLTE</sequence>
<reference evidence="2" key="1">
    <citation type="submission" date="2021-01" db="EMBL/GenBank/DDBJ databases">
        <authorList>
            <person name="Corre E."/>
            <person name="Pelletier E."/>
            <person name="Niang G."/>
            <person name="Scheremetjew M."/>
            <person name="Finn R."/>
            <person name="Kale V."/>
            <person name="Holt S."/>
            <person name="Cochrane G."/>
            <person name="Meng A."/>
            <person name="Brown T."/>
            <person name="Cohen L."/>
        </authorList>
    </citation>
    <scope>NUCLEOTIDE SEQUENCE</scope>
</reference>
<feature type="region of interest" description="Disordered" evidence="1">
    <location>
        <begin position="1"/>
        <end position="92"/>
    </location>
</feature>
<dbReference type="EMBL" id="HBFQ01032071">
    <property type="protein sequence ID" value="CAD8848216.1"/>
    <property type="molecule type" value="Transcribed_RNA"/>
</dbReference>
<feature type="region of interest" description="Disordered" evidence="1">
    <location>
        <begin position="221"/>
        <end position="282"/>
    </location>
</feature>
<feature type="compositionally biased region" description="Basic residues" evidence="1">
    <location>
        <begin position="230"/>
        <end position="239"/>
    </location>
</feature>
<feature type="compositionally biased region" description="Low complexity" evidence="1">
    <location>
        <begin position="246"/>
        <end position="259"/>
    </location>
</feature>
<proteinExistence type="predicted"/>
<feature type="compositionally biased region" description="Pro residues" evidence="1">
    <location>
        <begin position="69"/>
        <end position="81"/>
    </location>
</feature>
<evidence type="ECO:0000313" key="2">
    <source>
        <dbReference type="EMBL" id="CAD8848216.1"/>
    </source>
</evidence>
<accession>A0A7S1AAY8</accession>
<feature type="compositionally biased region" description="Polar residues" evidence="1">
    <location>
        <begin position="155"/>
        <end position="168"/>
    </location>
</feature>